<dbReference type="GO" id="GO:0004177">
    <property type="term" value="F:aminopeptidase activity"/>
    <property type="evidence" value="ECO:0007669"/>
    <property type="project" value="UniProtKB-KW"/>
</dbReference>
<evidence type="ECO:0000313" key="10">
    <source>
        <dbReference type="Proteomes" id="UP001235840"/>
    </source>
</evidence>
<keyword evidence="6 9" id="KW-0378">Hydrolase</keyword>
<dbReference type="Pfam" id="PF05195">
    <property type="entry name" value="AMP_N"/>
    <property type="match status" value="1"/>
</dbReference>
<dbReference type="SUPFAM" id="SSF53092">
    <property type="entry name" value="Creatinase/prolidase N-terminal domain"/>
    <property type="match status" value="1"/>
</dbReference>
<dbReference type="Pfam" id="PF00557">
    <property type="entry name" value="Peptidase_M24"/>
    <property type="match status" value="1"/>
</dbReference>
<dbReference type="PANTHER" id="PTHR43226:SF4">
    <property type="entry name" value="XAA-PRO AMINOPEPTIDASE 3"/>
    <property type="match status" value="1"/>
</dbReference>
<keyword evidence="9" id="KW-0031">Aminopeptidase</keyword>
<evidence type="ECO:0000256" key="2">
    <source>
        <dbReference type="ARBA" id="ARBA00001936"/>
    </source>
</evidence>
<evidence type="ECO:0000256" key="7">
    <source>
        <dbReference type="ARBA" id="ARBA00023211"/>
    </source>
</evidence>
<dbReference type="InterPro" id="IPR007865">
    <property type="entry name" value="Aminopep_P_N"/>
</dbReference>
<protein>
    <recommendedName>
        <fullName evidence="4">Xaa-Pro aminopeptidase</fullName>
        <ecNumber evidence="4">3.4.11.9</ecNumber>
    </recommendedName>
</protein>
<feature type="domain" description="Aminopeptidase P N-terminal" evidence="8">
    <location>
        <begin position="1"/>
        <end position="124"/>
    </location>
</feature>
<reference evidence="9 10" key="1">
    <citation type="submission" date="2023-07" db="EMBL/GenBank/DDBJ databases">
        <title>Genomic Encyclopedia of Type Strains, Phase IV (KMG-IV): sequencing the most valuable type-strain genomes for metagenomic binning, comparative biology and taxonomic classification.</title>
        <authorList>
            <person name="Goeker M."/>
        </authorList>
    </citation>
    <scope>NUCLEOTIDE SEQUENCE [LARGE SCALE GENOMIC DNA]</scope>
    <source>
        <strain evidence="9 10">DSM 12751</strain>
    </source>
</reference>
<keyword evidence="9" id="KW-0645">Protease</keyword>
<dbReference type="EC" id="3.4.11.9" evidence="4"/>
<dbReference type="SUPFAM" id="SSF55920">
    <property type="entry name" value="Creatinase/aminopeptidase"/>
    <property type="match status" value="1"/>
</dbReference>
<dbReference type="PRINTS" id="PR00599">
    <property type="entry name" value="MAPEPTIDASE"/>
</dbReference>
<sequence>MEKTFFIQNRKKVAKLLEYGIVLLHSGVKARVSSQETYDFRPNKMFYYLTGLSEPNLVLMLCIEHAEVKEFLLIPELDPVKQAWDGKQLDKDSAAQISGVEHIFDLGELQRVWDYLLYEYSYLPIWMNIKDGQLRELCTHFNLAFETEHIECIHEKLSFLRSFKEPEEIEKLSQVSKVAALGVQEAIKKSKPGLYEYQVEAFHDYVMKSNGLKPGHYKTILAAGQNATILHYLDNDSIIEGNDLILMDIDVEIEQYHCDCTRVFPASGRFTERQKQIYSAVLHVQKGLISYLKPGVTYGELNEYAKALLGKACQKLNVLHEHNKLEDYYFHQVGHAIGLDTHDVGVLEEDTVLKPGMVLTIEPGLYIQEEQIGVRIEDMVAVTENGNINLTEHLVKEIEDIEQLMARG</sequence>
<comment type="catalytic activity">
    <reaction evidence="1">
        <text>Release of any N-terminal amino acid, including proline, that is linked to proline, even from a dipeptide or tripeptide.</text>
        <dbReference type="EC" id="3.4.11.9"/>
    </reaction>
</comment>
<dbReference type="PANTHER" id="PTHR43226">
    <property type="entry name" value="XAA-PRO AMINOPEPTIDASE 3"/>
    <property type="match status" value="1"/>
</dbReference>
<organism evidence="9 10">
    <name type="scientific">Caldalkalibacillus horti</name>
    <dbReference type="NCBI Taxonomy" id="77523"/>
    <lineage>
        <taxon>Bacteria</taxon>
        <taxon>Bacillati</taxon>
        <taxon>Bacillota</taxon>
        <taxon>Bacilli</taxon>
        <taxon>Bacillales</taxon>
        <taxon>Bacillaceae</taxon>
        <taxon>Caldalkalibacillus</taxon>
    </lineage>
</organism>
<dbReference type="Gene3D" id="3.90.230.10">
    <property type="entry name" value="Creatinase/methionine aminopeptidase superfamily"/>
    <property type="match status" value="1"/>
</dbReference>
<evidence type="ECO:0000256" key="3">
    <source>
        <dbReference type="ARBA" id="ARBA00008766"/>
    </source>
</evidence>
<dbReference type="InterPro" id="IPR029149">
    <property type="entry name" value="Creatin/AminoP/Spt16_N"/>
</dbReference>
<dbReference type="Gene3D" id="3.40.350.10">
    <property type="entry name" value="Creatinase/prolidase N-terminal domain"/>
    <property type="match status" value="1"/>
</dbReference>
<dbReference type="Proteomes" id="UP001235840">
    <property type="component" value="Unassembled WGS sequence"/>
</dbReference>
<dbReference type="InterPro" id="IPR036005">
    <property type="entry name" value="Creatinase/aminopeptidase-like"/>
</dbReference>
<evidence type="ECO:0000259" key="8">
    <source>
        <dbReference type="SMART" id="SM01011"/>
    </source>
</evidence>
<keyword evidence="7" id="KW-0464">Manganese</keyword>
<comment type="similarity">
    <text evidence="3">Belongs to the peptidase M24B family.</text>
</comment>
<name>A0ABT9W404_9BACI</name>
<evidence type="ECO:0000256" key="5">
    <source>
        <dbReference type="ARBA" id="ARBA00022723"/>
    </source>
</evidence>
<comment type="cofactor">
    <cofactor evidence="2">
        <name>Mn(2+)</name>
        <dbReference type="ChEBI" id="CHEBI:29035"/>
    </cofactor>
</comment>
<dbReference type="InterPro" id="IPR001714">
    <property type="entry name" value="Pept_M24_MAP"/>
</dbReference>
<dbReference type="RefSeq" id="WP_307397329.1">
    <property type="nucleotide sequence ID" value="NZ_BAAADK010000017.1"/>
</dbReference>
<dbReference type="EMBL" id="JAUSTY010000022">
    <property type="protein sequence ID" value="MDQ0167967.1"/>
    <property type="molecule type" value="Genomic_DNA"/>
</dbReference>
<keyword evidence="10" id="KW-1185">Reference proteome</keyword>
<keyword evidence="5" id="KW-0479">Metal-binding</keyword>
<proteinExistence type="inferred from homology"/>
<gene>
    <name evidence="9" type="ORF">J2S11_003897</name>
</gene>
<comment type="caution">
    <text evidence="9">The sequence shown here is derived from an EMBL/GenBank/DDBJ whole genome shotgun (WGS) entry which is preliminary data.</text>
</comment>
<evidence type="ECO:0000256" key="6">
    <source>
        <dbReference type="ARBA" id="ARBA00022801"/>
    </source>
</evidence>
<dbReference type="InterPro" id="IPR052433">
    <property type="entry name" value="X-Pro_dipept-like"/>
</dbReference>
<evidence type="ECO:0000313" key="9">
    <source>
        <dbReference type="EMBL" id="MDQ0167967.1"/>
    </source>
</evidence>
<evidence type="ECO:0000256" key="1">
    <source>
        <dbReference type="ARBA" id="ARBA00001424"/>
    </source>
</evidence>
<dbReference type="InterPro" id="IPR000994">
    <property type="entry name" value="Pept_M24"/>
</dbReference>
<accession>A0ABT9W404</accession>
<dbReference type="SMART" id="SM01011">
    <property type="entry name" value="AMP_N"/>
    <property type="match status" value="1"/>
</dbReference>
<evidence type="ECO:0000256" key="4">
    <source>
        <dbReference type="ARBA" id="ARBA00012574"/>
    </source>
</evidence>